<evidence type="ECO:0000313" key="2">
    <source>
        <dbReference type="EMBL" id="KAG9395432.1"/>
    </source>
</evidence>
<accession>A0A8J6B993</accession>
<organism evidence="2 3">
    <name type="scientific">Carpediemonas membranifera</name>
    <dbReference type="NCBI Taxonomy" id="201153"/>
    <lineage>
        <taxon>Eukaryota</taxon>
        <taxon>Metamonada</taxon>
        <taxon>Carpediemonas-like organisms</taxon>
        <taxon>Carpediemonas</taxon>
    </lineage>
</organism>
<reference evidence="2" key="1">
    <citation type="submission" date="2021-05" db="EMBL/GenBank/DDBJ databases">
        <title>A free-living protist that lacks canonical eukaryotic 1 DNA replication and segregation systems.</title>
        <authorList>
            <person name="Salas-Leiva D.E."/>
            <person name="Tromer E.C."/>
            <person name="Curtis B.A."/>
            <person name="Jerlstrom-Hultqvist J."/>
            <person name="Kolisko M."/>
            <person name="Yi Z."/>
            <person name="Salas-Leiva J.S."/>
            <person name="Gallot-Lavallee L."/>
            <person name="Kops G.J.P.L."/>
            <person name="Archibald J.M."/>
            <person name="Simpson A.G.B."/>
            <person name="Roger A.J."/>
        </authorList>
    </citation>
    <scope>NUCLEOTIDE SEQUENCE</scope>
    <source>
        <strain evidence="2">BICM</strain>
    </source>
</reference>
<comment type="caution">
    <text evidence="2">The sequence shown here is derived from an EMBL/GenBank/DDBJ whole genome shotgun (WGS) entry which is preliminary data.</text>
</comment>
<evidence type="ECO:0000256" key="1">
    <source>
        <dbReference type="SAM" id="Phobius"/>
    </source>
</evidence>
<keyword evidence="3" id="KW-1185">Reference proteome</keyword>
<dbReference type="EMBL" id="JAHDYR010000011">
    <property type="protein sequence ID" value="KAG9395432.1"/>
    <property type="molecule type" value="Genomic_DNA"/>
</dbReference>
<dbReference type="AlphaFoldDB" id="A0A8J6B993"/>
<feature type="transmembrane region" description="Helical" evidence="1">
    <location>
        <begin position="128"/>
        <end position="151"/>
    </location>
</feature>
<keyword evidence="1" id="KW-0472">Membrane</keyword>
<proteinExistence type="predicted"/>
<dbReference type="Proteomes" id="UP000717585">
    <property type="component" value="Unassembled WGS sequence"/>
</dbReference>
<protein>
    <submittedName>
        <fullName evidence="2">Uncharacterized protein</fullName>
    </submittedName>
</protein>
<feature type="transmembrane region" description="Helical" evidence="1">
    <location>
        <begin position="157"/>
        <end position="177"/>
    </location>
</feature>
<name>A0A8J6B993_9EUKA</name>
<evidence type="ECO:0000313" key="3">
    <source>
        <dbReference type="Proteomes" id="UP000717585"/>
    </source>
</evidence>
<keyword evidence="1" id="KW-0812">Transmembrane</keyword>
<sequence length="187" mass="20965">MKPLTNQTFYETTDEFRELIQTKEFKLALGPKFINLAVFADPKRKLIAESILRQVPSDYMTPIEIVKKCKMRTVTKKPQTTVTEKEVAAAISQLTEKSVRSRLTNLEVEDEAMNHGLRMSDEYEVRSVLALFATIVCLAVVGYFLGVLVGAELNMRLIMATGGLILGLLMDASLLIIMHTKLLGSKR</sequence>
<keyword evidence="1" id="KW-1133">Transmembrane helix</keyword>
<gene>
    <name evidence="2" type="ORF">J8273_2999</name>
</gene>